<protein>
    <recommendedName>
        <fullName evidence="3">MobA/VirD2-like nuclease domain-containing protein</fullName>
    </recommendedName>
</protein>
<keyword evidence="5" id="KW-1185">Reference proteome</keyword>
<dbReference type="Pfam" id="PF03432">
    <property type="entry name" value="Relaxase"/>
    <property type="match status" value="1"/>
</dbReference>
<dbReference type="Proteomes" id="UP000555393">
    <property type="component" value="Unassembled WGS sequence"/>
</dbReference>
<dbReference type="EMBL" id="JACIIU010000036">
    <property type="protein sequence ID" value="MBB6262507.1"/>
    <property type="molecule type" value="Genomic_DNA"/>
</dbReference>
<dbReference type="RefSeq" id="WP_184224737.1">
    <property type="nucleotide sequence ID" value="NZ_JACIIU010000036.1"/>
</dbReference>
<name>A0A841M182_9HYPH</name>
<feature type="coiled-coil region" evidence="1">
    <location>
        <begin position="553"/>
        <end position="597"/>
    </location>
</feature>
<evidence type="ECO:0000256" key="1">
    <source>
        <dbReference type="SAM" id="Coils"/>
    </source>
</evidence>
<comment type="caution">
    <text evidence="4">The sequence shown here is derived from an EMBL/GenBank/DDBJ whole genome shotgun (WGS) entry which is preliminary data.</text>
</comment>
<gene>
    <name evidence="4" type="ORF">FHS77_003082</name>
</gene>
<reference evidence="4 5" key="1">
    <citation type="submission" date="2020-08" db="EMBL/GenBank/DDBJ databases">
        <title>Genomic Encyclopedia of Type Strains, Phase IV (KMG-IV): sequencing the most valuable type-strain genomes for metagenomic binning, comparative biology and taxonomic classification.</title>
        <authorList>
            <person name="Goeker M."/>
        </authorList>
    </citation>
    <scope>NUCLEOTIDE SEQUENCE [LARGE SCALE GENOMIC DNA]</scope>
    <source>
        <strain evidence="4 5">DSM 22336</strain>
    </source>
</reference>
<proteinExistence type="predicted"/>
<evidence type="ECO:0000256" key="2">
    <source>
        <dbReference type="SAM" id="MobiDB-lite"/>
    </source>
</evidence>
<dbReference type="InterPro" id="IPR005094">
    <property type="entry name" value="Endonuclease_MobA/VirD2"/>
</dbReference>
<dbReference type="AlphaFoldDB" id="A0A841M182"/>
<keyword evidence="1" id="KW-0175">Coiled coil</keyword>
<feature type="coiled-coil region" evidence="1">
    <location>
        <begin position="929"/>
        <end position="957"/>
    </location>
</feature>
<feature type="region of interest" description="Disordered" evidence="2">
    <location>
        <begin position="1083"/>
        <end position="1102"/>
    </location>
</feature>
<evidence type="ECO:0000259" key="3">
    <source>
        <dbReference type="Pfam" id="PF03432"/>
    </source>
</evidence>
<evidence type="ECO:0000313" key="4">
    <source>
        <dbReference type="EMBL" id="MBB6262507.1"/>
    </source>
</evidence>
<accession>A0A841M182</accession>
<evidence type="ECO:0000313" key="5">
    <source>
        <dbReference type="Proteomes" id="UP000555393"/>
    </source>
</evidence>
<sequence length="1102" mass="125407">MTLSKRMCTLFKECERDKKIKMVPKVAALGDSFVGAGAYYLGPGRDVSNEAIGGIAGYMTGRGRNEAPDSRVRFTDVLNMETENAEEAFFLMQDTFTAYLDRHRSRAGKKLKDPVYSYSLSWALGEDPSEEMMKAAAHETMSVLGLNGHQAVLVSHNDKDYAHIHVIANRINPDRTATVKKKKDYLLLSLWAESYERKYGKIYCEERVTNNAMRKRGAIVKDWKSKSRDQIDKERRLAWRELNAAYSKIREGLSDILVDCDDDLGEAQRLRLEGLLETINAQAEQRSCAVTDVYASKFAEVYQLEAKLLDEARSDALNTLKGRLEFIFSHQQHLNVGAFVSLNDIPRDLYDTRAEVIYLVRNATREQRSVIGKTQKNLQVAAIVDVWNDRRQEIQDLVAIIRTERGKAQVSKKDRVGAGVINSHIALLVQSIWAQSDSGKSFVTALAEEGFRVEGGRYAWLIKRTSDGAFIDSVQRLLELPPLAVNSRLGFAFGDEPTSNIAFEAVSSGEPIVDIETAPVGHDLNDELSAFELTGATQAASLANYDGHDLRLRQKLEEQRREAEDRSRREKIVLKGIQRLVLENEARRSKLRQLEVQWSFDRSHLRVIAGKHTRIISRQRLHQEQAMELRRLEEALFAQRMVERFERLFDGVKSSHFVTMFKQAVDAAIKAYDQLKQAIDAHDEMREGSILQRARSLIETPHLRRLEKNCEAAFEVLQDAFRKLMSVFSALAEQLKAGIVEQSQRWKGQWRVLDTRYVDDVLKASDAQGGIVSFAGRYLQELGQKRFTFTAPSLLTAPSKSNVELRFQGEVLANIQATLFVLMEPVPDSFSKLDKAVDLLEADVVSAHREESTVNERRDNIRRYCQILLADDLLDEQRVNLSEKLECLMEEWSDADGQLNELIPASSLIEIQERLEEAHENLAHDAKLMAEWVREEEEQLQRLAEILREKADVLVAQDIRSGDIHIHDKAARELQNRILSTIDKFPRIEQTLGECLLTKVSDKVEDIQQQIKCEQTRQAFSQAVKQLRNAFHQPDMSGLVAADHVFLKALTDIRSMKYNWSEQTKSFYETNIIPALETIKRQNKSNISDDEPDFDTGPSCGM</sequence>
<organism evidence="4 5">
    <name type="scientific">Paenochrobactrum gallinarii</name>
    <dbReference type="NCBI Taxonomy" id="643673"/>
    <lineage>
        <taxon>Bacteria</taxon>
        <taxon>Pseudomonadati</taxon>
        <taxon>Pseudomonadota</taxon>
        <taxon>Alphaproteobacteria</taxon>
        <taxon>Hyphomicrobiales</taxon>
        <taxon>Brucellaceae</taxon>
        <taxon>Paenochrobactrum</taxon>
    </lineage>
</organism>
<feature type="domain" description="MobA/VirD2-like nuclease" evidence="3">
    <location>
        <begin position="97"/>
        <end position="200"/>
    </location>
</feature>